<keyword evidence="4" id="KW-1185">Reference proteome</keyword>
<sequence>MKHQKSNTGRAVRWSVLLLALSLAGLGAASPQAKAPPAQEVGREAKQAVQTRVATQKELDAWADERSTLADAIEAAQKELKLVTAQRTKAQAYLAGQKAKVAELERRLAETERIRRELEPFLDQETARLAATVGADLPFLSAERHKRLAALQHSLNDYDASLANKAAGLLNALEVEARYGLTVSVEETELDIEGARRRVRLLRLGRLALFALDPSGRRAWRWDRASGQWKAQDTLHRELEMAAEIAQRRRVVSLVELPVGLAPAAPEAK</sequence>
<feature type="signal peptide" evidence="2">
    <location>
        <begin position="1"/>
        <end position="35"/>
    </location>
</feature>
<feature type="chain" id="PRO_5043953137" description="DUF3450 domain-containing protein" evidence="2">
    <location>
        <begin position="36"/>
        <end position="269"/>
    </location>
</feature>
<name>A0AAU9EUA7_9BACT</name>
<keyword evidence="1" id="KW-0175">Coiled coil</keyword>
<keyword evidence="2" id="KW-0732">Signal</keyword>
<evidence type="ECO:0000256" key="1">
    <source>
        <dbReference type="SAM" id="Coils"/>
    </source>
</evidence>
<evidence type="ECO:0000256" key="2">
    <source>
        <dbReference type="SAM" id="SignalP"/>
    </source>
</evidence>
<feature type="coiled-coil region" evidence="1">
    <location>
        <begin position="59"/>
        <end position="114"/>
    </location>
</feature>
<reference evidence="4" key="1">
    <citation type="journal article" date="2023" name="Arch. Microbiol.">
        <title>Desulfoferula mesophilus gen. nov. sp. nov., a mesophilic sulfate-reducing bacterium isolated from a brackish lake sediment.</title>
        <authorList>
            <person name="Watanabe T."/>
            <person name="Yabe T."/>
            <person name="Tsuji J.M."/>
            <person name="Fukui M."/>
        </authorList>
    </citation>
    <scope>NUCLEOTIDE SEQUENCE [LARGE SCALE GENOMIC DNA]</scope>
    <source>
        <strain evidence="4">12FAK</strain>
    </source>
</reference>
<dbReference type="RefSeq" id="WP_338602877.1">
    <property type="nucleotide sequence ID" value="NZ_AP028679.1"/>
</dbReference>
<organism evidence="3 4">
    <name type="scientific">Desulfoferula mesophila</name>
    <dbReference type="NCBI Taxonomy" id="3058419"/>
    <lineage>
        <taxon>Bacteria</taxon>
        <taxon>Pseudomonadati</taxon>
        <taxon>Thermodesulfobacteriota</taxon>
        <taxon>Desulfarculia</taxon>
        <taxon>Desulfarculales</taxon>
        <taxon>Desulfarculaceae</taxon>
        <taxon>Desulfoferula</taxon>
    </lineage>
</organism>
<evidence type="ECO:0008006" key="5">
    <source>
        <dbReference type="Google" id="ProtNLM"/>
    </source>
</evidence>
<dbReference type="KEGG" id="dmp:FAK_37550"/>
<dbReference type="Proteomes" id="UP001366166">
    <property type="component" value="Chromosome"/>
</dbReference>
<dbReference type="Pfam" id="PF11932">
    <property type="entry name" value="DUF3450"/>
    <property type="match status" value="1"/>
</dbReference>
<dbReference type="InterPro" id="IPR016866">
    <property type="entry name" value="UCP028069"/>
</dbReference>
<evidence type="ECO:0000313" key="3">
    <source>
        <dbReference type="EMBL" id="BEQ16689.1"/>
    </source>
</evidence>
<dbReference type="AlphaFoldDB" id="A0AAU9EUA7"/>
<protein>
    <recommendedName>
        <fullName evidence="5">DUF3450 domain-containing protein</fullName>
    </recommendedName>
</protein>
<proteinExistence type="predicted"/>
<evidence type="ECO:0000313" key="4">
    <source>
        <dbReference type="Proteomes" id="UP001366166"/>
    </source>
</evidence>
<accession>A0AAU9EUA7</accession>
<dbReference type="EMBL" id="AP028679">
    <property type="protein sequence ID" value="BEQ16689.1"/>
    <property type="molecule type" value="Genomic_DNA"/>
</dbReference>
<gene>
    <name evidence="3" type="ORF">FAK_37550</name>
</gene>